<evidence type="ECO:0000256" key="9">
    <source>
        <dbReference type="ARBA" id="ARBA00022989"/>
    </source>
</evidence>
<dbReference type="InterPro" id="IPR047664">
    <property type="entry name" value="SWEET"/>
</dbReference>
<protein>
    <recommendedName>
        <fullName evidence="13">Sugar transporter SWEET</fullName>
    </recommendedName>
</protein>
<evidence type="ECO:0000256" key="11">
    <source>
        <dbReference type="ARBA" id="ARBA00023136"/>
    </source>
</evidence>
<feature type="transmembrane region" description="Helical" evidence="13">
    <location>
        <begin position="181"/>
        <end position="200"/>
    </location>
</feature>
<evidence type="ECO:0000256" key="3">
    <source>
        <dbReference type="ARBA" id="ARBA00007809"/>
    </source>
</evidence>
<dbReference type="FunFam" id="1.20.1280.290:FF:000004">
    <property type="entry name" value="Sugar transporter SWEET"/>
    <property type="match status" value="1"/>
</dbReference>
<evidence type="ECO:0000256" key="7">
    <source>
        <dbReference type="ARBA" id="ARBA00022692"/>
    </source>
</evidence>
<dbReference type="Pfam" id="PF03083">
    <property type="entry name" value="MtN3_slv"/>
    <property type="match status" value="2"/>
</dbReference>
<dbReference type="RefSeq" id="XP_027200630.1">
    <property type="nucleotide sequence ID" value="XM_027344829.1"/>
</dbReference>
<comment type="similarity">
    <text evidence="3 13">Belongs to the SWEET sugar transporter family.</text>
</comment>
<dbReference type="InParanoid" id="A0A6P6Y5Q4"/>
<reference evidence="15" key="1">
    <citation type="submission" date="2025-08" db="UniProtKB">
        <authorList>
            <consortium name="RefSeq"/>
        </authorList>
    </citation>
    <scope>IDENTIFICATION</scope>
    <source>
        <strain evidence="15">Airmid</strain>
    </source>
</reference>
<dbReference type="KEGG" id="dpte:113794703"/>
<evidence type="ECO:0000313" key="15">
    <source>
        <dbReference type="RefSeq" id="XP_027200630.1"/>
    </source>
</evidence>
<gene>
    <name evidence="15" type="primary">LOC113794703</name>
</gene>
<comment type="function">
    <text evidence="12">Mediates both low-affinity uptake and efflux of sugar across the membrane.</text>
</comment>
<dbReference type="GO" id="GO:0051119">
    <property type="term" value="F:sugar transmembrane transporter activity"/>
    <property type="evidence" value="ECO:0007669"/>
    <property type="project" value="InterPro"/>
</dbReference>
<dbReference type="PANTHER" id="PTHR10791">
    <property type="entry name" value="RAG1-ACTIVATING PROTEIN 1"/>
    <property type="match status" value="1"/>
</dbReference>
<feature type="transmembrane region" description="Helical" evidence="13">
    <location>
        <begin position="93"/>
        <end position="113"/>
    </location>
</feature>
<dbReference type="FunFam" id="1.20.1280.290:FF:000010">
    <property type="entry name" value="Sugar transporter SWEET"/>
    <property type="match status" value="1"/>
</dbReference>
<evidence type="ECO:0000256" key="10">
    <source>
        <dbReference type="ARBA" id="ARBA00023034"/>
    </source>
</evidence>
<evidence type="ECO:0000256" key="8">
    <source>
        <dbReference type="ARBA" id="ARBA00022737"/>
    </source>
</evidence>
<comment type="function">
    <text evidence="13">Mediates sugar transport across membranes.</text>
</comment>
<evidence type="ECO:0000256" key="4">
    <source>
        <dbReference type="ARBA" id="ARBA00022448"/>
    </source>
</evidence>
<organism evidence="14 15">
    <name type="scientific">Dermatophagoides pteronyssinus</name>
    <name type="common">European house dust mite</name>
    <dbReference type="NCBI Taxonomy" id="6956"/>
    <lineage>
        <taxon>Eukaryota</taxon>
        <taxon>Metazoa</taxon>
        <taxon>Ecdysozoa</taxon>
        <taxon>Arthropoda</taxon>
        <taxon>Chelicerata</taxon>
        <taxon>Arachnida</taxon>
        <taxon>Acari</taxon>
        <taxon>Acariformes</taxon>
        <taxon>Sarcoptiformes</taxon>
        <taxon>Astigmata</taxon>
        <taxon>Psoroptidia</taxon>
        <taxon>Analgoidea</taxon>
        <taxon>Pyroglyphidae</taxon>
        <taxon>Dermatophagoidinae</taxon>
        <taxon>Dermatophagoides</taxon>
    </lineage>
</organism>
<dbReference type="OMA" id="CSLWLRY"/>
<evidence type="ECO:0000256" key="5">
    <source>
        <dbReference type="ARBA" id="ARBA00022475"/>
    </source>
</evidence>
<dbReference type="GeneID" id="113794703"/>
<evidence type="ECO:0000313" key="14">
    <source>
        <dbReference type="Proteomes" id="UP000515146"/>
    </source>
</evidence>
<dbReference type="GO" id="GO:0000139">
    <property type="term" value="C:Golgi membrane"/>
    <property type="evidence" value="ECO:0007669"/>
    <property type="project" value="UniProtKB-SubCell"/>
</dbReference>
<sequence length="232" mass="26184">MALVEFVGQVATIITLFSFLTGIPICRNIQLSGSTDKFSSLPFLVGNVCGYLWLRYGLMLGDPTMTFVNIVGFTLQSLYLIWFYIYTFPKSKINRAIIAVLSMLLFVHLYIKYTNEPEYFVGLMACLSSLFFSISPMPLVFEVIRTKCTEQLPFSLIASSFLVTLLWFIYGSLIGDAFVQIPNGLGACIYGVQLSLFTIYPSKRNIQILSYSLKQTEKLLITNVSPMIEMNI</sequence>
<feature type="transmembrane region" description="Helical" evidence="13">
    <location>
        <begin position="153"/>
        <end position="175"/>
    </location>
</feature>
<proteinExistence type="inferred from homology"/>
<keyword evidence="11 13" id="KW-0472">Membrane</keyword>
<keyword evidence="9 13" id="KW-1133">Transmembrane helix</keyword>
<evidence type="ECO:0000256" key="1">
    <source>
        <dbReference type="ARBA" id="ARBA00004651"/>
    </source>
</evidence>
<dbReference type="AlphaFoldDB" id="A0A6P6Y5Q4"/>
<keyword evidence="7 13" id="KW-0812">Transmembrane</keyword>
<dbReference type="GO" id="GO:0005886">
    <property type="term" value="C:plasma membrane"/>
    <property type="evidence" value="ECO:0007669"/>
    <property type="project" value="UniProtKB-SubCell"/>
</dbReference>
<keyword evidence="8" id="KW-0677">Repeat</keyword>
<dbReference type="InterPro" id="IPR004316">
    <property type="entry name" value="SWEET_rpt"/>
</dbReference>
<dbReference type="FunCoup" id="A0A6P6Y5Q4">
    <property type="interactions" value="244"/>
</dbReference>
<keyword evidence="5" id="KW-1003">Cell membrane</keyword>
<name>A0A6P6Y5Q4_DERPT</name>
<dbReference type="PANTHER" id="PTHR10791:SF112">
    <property type="entry name" value="SUGAR TRANSPORTER SWEET1"/>
    <property type="match status" value="1"/>
</dbReference>
<feature type="transmembrane region" description="Helical" evidence="13">
    <location>
        <begin position="38"/>
        <end position="54"/>
    </location>
</feature>
<keyword evidence="10" id="KW-0333">Golgi apparatus</keyword>
<accession>A0A6P6Y5Q4</accession>
<evidence type="ECO:0000256" key="2">
    <source>
        <dbReference type="ARBA" id="ARBA00004653"/>
    </source>
</evidence>
<evidence type="ECO:0000256" key="6">
    <source>
        <dbReference type="ARBA" id="ARBA00022597"/>
    </source>
</evidence>
<comment type="subcellular location">
    <subcellularLocation>
        <location evidence="1 13">Cell membrane</location>
        <topology evidence="1 13">Multi-pass membrane protein</topology>
    </subcellularLocation>
    <subcellularLocation>
        <location evidence="2">Golgi apparatus membrane</location>
        <topology evidence="2">Multi-pass membrane protein</topology>
    </subcellularLocation>
</comment>
<feature type="transmembrane region" description="Helical" evidence="13">
    <location>
        <begin position="119"/>
        <end position="141"/>
    </location>
</feature>
<keyword evidence="14" id="KW-1185">Reference proteome</keyword>
<keyword evidence="6 13" id="KW-0762">Sugar transport</keyword>
<feature type="transmembrane region" description="Helical" evidence="13">
    <location>
        <begin position="66"/>
        <end position="86"/>
    </location>
</feature>
<feature type="transmembrane region" description="Helical" evidence="13">
    <location>
        <begin position="6"/>
        <end position="26"/>
    </location>
</feature>
<dbReference type="OrthoDB" id="409725at2759"/>
<dbReference type="Gene3D" id="1.20.1280.290">
    <property type="match status" value="2"/>
</dbReference>
<evidence type="ECO:0000256" key="13">
    <source>
        <dbReference type="RuleBase" id="RU910715"/>
    </source>
</evidence>
<dbReference type="Proteomes" id="UP000515146">
    <property type="component" value="Unplaced"/>
</dbReference>
<keyword evidence="4 13" id="KW-0813">Transport</keyword>
<evidence type="ECO:0000256" key="12">
    <source>
        <dbReference type="ARBA" id="ARBA00055578"/>
    </source>
</evidence>